<dbReference type="PANTHER" id="PTHR44103:SF1">
    <property type="entry name" value="PROPROTEIN CONVERTASE P"/>
    <property type="match status" value="1"/>
</dbReference>
<reference evidence="2" key="1">
    <citation type="journal article" date="2014" name="Front. Microbiol.">
        <title>High frequency of phylogenetically diverse reductive dehalogenase-homologous genes in deep subseafloor sedimentary metagenomes.</title>
        <authorList>
            <person name="Kawai M."/>
            <person name="Futagami T."/>
            <person name="Toyoda A."/>
            <person name="Takaki Y."/>
            <person name="Nishi S."/>
            <person name="Hori S."/>
            <person name="Arai W."/>
            <person name="Tsubouchi T."/>
            <person name="Morono Y."/>
            <person name="Uchiyama I."/>
            <person name="Ito T."/>
            <person name="Fujiyama A."/>
            <person name="Inagaki F."/>
            <person name="Takami H."/>
        </authorList>
    </citation>
    <scope>NUCLEOTIDE SEQUENCE</scope>
    <source>
        <strain evidence="2">Expedition CK06-06</strain>
    </source>
</reference>
<dbReference type="Gene3D" id="2.130.10.130">
    <property type="entry name" value="Integrin alpha, N-terminal"/>
    <property type="match status" value="1"/>
</dbReference>
<organism evidence="2">
    <name type="scientific">marine sediment metagenome</name>
    <dbReference type="NCBI Taxonomy" id="412755"/>
    <lineage>
        <taxon>unclassified sequences</taxon>
        <taxon>metagenomes</taxon>
        <taxon>ecological metagenomes</taxon>
    </lineage>
</organism>
<evidence type="ECO:0000256" key="1">
    <source>
        <dbReference type="ARBA" id="ARBA00022729"/>
    </source>
</evidence>
<protein>
    <recommendedName>
        <fullName evidence="3">VCBS repeat-containing protein</fullName>
    </recommendedName>
</protein>
<evidence type="ECO:0008006" key="3">
    <source>
        <dbReference type="Google" id="ProtNLM"/>
    </source>
</evidence>
<dbReference type="InterPro" id="IPR013517">
    <property type="entry name" value="FG-GAP"/>
</dbReference>
<proteinExistence type="predicted"/>
<dbReference type="AlphaFoldDB" id="X1BIK5"/>
<dbReference type="SUPFAM" id="SSF69318">
    <property type="entry name" value="Integrin alpha N-terminal domain"/>
    <property type="match status" value="1"/>
</dbReference>
<dbReference type="EMBL" id="BART01026342">
    <property type="protein sequence ID" value="GAG95744.1"/>
    <property type="molecule type" value="Genomic_DNA"/>
</dbReference>
<accession>X1BIK5</accession>
<dbReference type="PANTHER" id="PTHR44103">
    <property type="entry name" value="PROPROTEIN CONVERTASE P"/>
    <property type="match status" value="1"/>
</dbReference>
<comment type="caution">
    <text evidence="2">The sequence shown here is derived from an EMBL/GenBank/DDBJ whole genome shotgun (WGS) entry which is preliminary data.</text>
</comment>
<keyword evidence="1" id="KW-0732">Signal</keyword>
<evidence type="ECO:0000313" key="2">
    <source>
        <dbReference type="EMBL" id="GAG95744.1"/>
    </source>
</evidence>
<sequence length="202" mass="22976">MEYVWNDDGTVYPGWPQNAYAVSGGENPQIASLGDIDDDGDLEIFFTSYWHKMFAWHHDGTNVNGWPKNNIGEWIFTQPIIGDIDGDGVPDIITQSTHDQTNSIIAFNNQGEILDGFPKEIVSHSGRVYNSAPLIADLDKDGDIEIVSRSQDQWDGGEFLLRVKVWDLQSEYNLSKMEWPMFQHDTHNTGFYTKKTSDQMLK</sequence>
<name>X1BIK5_9ZZZZ</name>
<dbReference type="Pfam" id="PF13517">
    <property type="entry name" value="FG-GAP_3"/>
    <property type="match status" value="1"/>
</dbReference>
<gene>
    <name evidence="2" type="ORF">S01H4_47017</name>
</gene>
<dbReference type="InterPro" id="IPR028994">
    <property type="entry name" value="Integrin_alpha_N"/>
</dbReference>